<dbReference type="InterPro" id="IPR015793">
    <property type="entry name" value="Pyrv_Knase_brl"/>
</dbReference>
<keyword evidence="11 14" id="KW-0324">Glycolysis</keyword>
<proteinExistence type="inferred from homology"/>
<evidence type="ECO:0000256" key="8">
    <source>
        <dbReference type="ARBA" id="ARBA00022777"/>
    </source>
</evidence>
<evidence type="ECO:0000313" key="18">
    <source>
        <dbReference type="RefSeq" id="XP_027202869.1"/>
    </source>
</evidence>
<dbReference type="RefSeq" id="XP_027202869.1">
    <property type="nucleotide sequence ID" value="XM_027347068.1"/>
</dbReference>
<comment type="similarity">
    <text evidence="3 14">Belongs to the pyruvate kinase family.</text>
</comment>
<dbReference type="PRINTS" id="PR01050">
    <property type="entry name" value="PYRUVTKNASE"/>
</dbReference>
<dbReference type="GO" id="GO:0000287">
    <property type="term" value="F:magnesium ion binding"/>
    <property type="evidence" value="ECO:0007669"/>
    <property type="project" value="InterPro"/>
</dbReference>
<gene>
    <name evidence="18" type="primary">LOC113796769</name>
</gene>
<keyword evidence="6" id="KW-0479">Metal-binding</keyword>
<dbReference type="GO" id="GO:0016301">
    <property type="term" value="F:kinase activity"/>
    <property type="evidence" value="ECO:0007669"/>
    <property type="project" value="UniProtKB-KW"/>
</dbReference>
<sequence>MSLLRSRGLKVTLDQIVQIEENYNHLRKTKIVCTLGPACWDVDKLVDMIDAGMDVCRFNFSHGDHKSHTQTLNNLKQAMKQRPNKKIALMYDTKGPEIRTGYFKEGVKSITLKKNNKLRVTTDYSFRGDENCIACTYKGLPTSVKVGQNIMIADGSLMLEIVALGENYVDTIIMNDATIGETKNMNLPGVKVDLPVCGEREINDIINFAIPNAIHSIAVSFVQCAQDVIAVREVYKKNGMDVLIIPKIENLEGVLNIDEIIAVSDGIMVARGDLGMEIPLEKVFLAQKLMIEKCNLAGKFVIVATQLLESMIKAPRPTRAEISDVANAVLDGTDLVMLSGESANGLFPTRAVDYLSRAAYEAEKCCDYVRLFNDMLESKAIKNPTEAICANAVRLAYDIQAEGFIVFTESGIAAKLLSKFRPAQAIIAYTNCEYTANSLMYYRCVQPSVFEFKDKKSDIKAAIKIAQEQNLIPTKGSVIVLYSLDKTAPEEMSIMEVVDL</sequence>
<dbReference type="Proteomes" id="UP000515146">
    <property type="component" value="Unplaced"/>
</dbReference>
<keyword evidence="5 14" id="KW-0808">Transferase</keyword>
<protein>
    <recommendedName>
        <fullName evidence="4 14">Pyruvate kinase</fullName>
        <ecNumber evidence="4 14">2.7.1.40</ecNumber>
    </recommendedName>
</protein>
<dbReference type="GO" id="GO:0005524">
    <property type="term" value="F:ATP binding"/>
    <property type="evidence" value="ECO:0007669"/>
    <property type="project" value="UniProtKB-KW"/>
</dbReference>
<dbReference type="Gene3D" id="3.20.20.60">
    <property type="entry name" value="Phosphoenolpyruvate-binding domains"/>
    <property type="match status" value="1"/>
</dbReference>
<comment type="catalytic activity">
    <reaction evidence="13">
        <text>pyruvate + ATP = phosphoenolpyruvate + ADP + H(+)</text>
        <dbReference type="Rhea" id="RHEA:18157"/>
        <dbReference type="ChEBI" id="CHEBI:15361"/>
        <dbReference type="ChEBI" id="CHEBI:15378"/>
        <dbReference type="ChEBI" id="CHEBI:30616"/>
        <dbReference type="ChEBI" id="CHEBI:58702"/>
        <dbReference type="ChEBI" id="CHEBI:456216"/>
        <dbReference type="EC" id="2.7.1.40"/>
    </reaction>
    <physiologicalReaction direction="right-to-left" evidence="13">
        <dbReference type="Rhea" id="RHEA:18159"/>
    </physiologicalReaction>
</comment>
<dbReference type="InterPro" id="IPR011037">
    <property type="entry name" value="Pyrv_Knase-like_insert_dom_sf"/>
</dbReference>
<dbReference type="InterPro" id="IPR036918">
    <property type="entry name" value="Pyrv_Knase_C_sf"/>
</dbReference>
<evidence type="ECO:0000256" key="9">
    <source>
        <dbReference type="ARBA" id="ARBA00022840"/>
    </source>
</evidence>
<evidence type="ECO:0000256" key="14">
    <source>
        <dbReference type="RuleBase" id="RU000504"/>
    </source>
</evidence>
<keyword evidence="12" id="KW-0670">Pyruvate</keyword>
<evidence type="ECO:0000256" key="11">
    <source>
        <dbReference type="ARBA" id="ARBA00023152"/>
    </source>
</evidence>
<dbReference type="Gene3D" id="2.40.33.10">
    <property type="entry name" value="PK beta-barrel domain-like"/>
    <property type="match status" value="1"/>
</dbReference>
<dbReference type="Pfam" id="PF00224">
    <property type="entry name" value="PK"/>
    <property type="match status" value="1"/>
</dbReference>
<feature type="domain" description="Pyruvate kinase C-terminal" evidence="16">
    <location>
        <begin position="386"/>
        <end position="498"/>
    </location>
</feature>
<dbReference type="InterPro" id="IPR001697">
    <property type="entry name" value="Pyr_Knase"/>
</dbReference>
<dbReference type="SUPFAM" id="SSF52935">
    <property type="entry name" value="PK C-terminal domain-like"/>
    <property type="match status" value="1"/>
</dbReference>
<evidence type="ECO:0000256" key="12">
    <source>
        <dbReference type="ARBA" id="ARBA00023317"/>
    </source>
</evidence>
<evidence type="ECO:0000256" key="6">
    <source>
        <dbReference type="ARBA" id="ARBA00022723"/>
    </source>
</evidence>
<evidence type="ECO:0000256" key="7">
    <source>
        <dbReference type="ARBA" id="ARBA00022741"/>
    </source>
</evidence>
<dbReference type="InParanoid" id="A0A6P6YDS4"/>
<comment type="cofactor">
    <cofactor evidence="1">
        <name>K(+)</name>
        <dbReference type="ChEBI" id="CHEBI:29103"/>
    </cofactor>
</comment>
<evidence type="ECO:0000256" key="2">
    <source>
        <dbReference type="ARBA" id="ARBA00004997"/>
    </source>
</evidence>
<dbReference type="NCBIfam" id="NF004491">
    <property type="entry name" value="PRK05826.1"/>
    <property type="match status" value="1"/>
</dbReference>
<dbReference type="GO" id="GO:0004743">
    <property type="term" value="F:pyruvate kinase activity"/>
    <property type="evidence" value="ECO:0007669"/>
    <property type="project" value="UniProtKB-EC"/>
</dbReference>
<feature type="domain" description="Pyruvate kinase barrel" evidence="15">
    <location>
        <begin position="27"/>
        <end position="352"/>
    </location>
</feature>
<evidence type="ECO:0000259" key="16">
    <source>
        <dbReference type="Pfam" id="PF02887"/>
    </source>
</evidence>
<evidence type="ECO:0000256" key="1">
    <source>
        <dbReference type="ARBA" id="ARBA00001958"/>
    </source>
</evidence>
<reference evidence="18" key="1">
    <citation type="submission" date="2025-08" db="UniProtKB">
        <authorList>
            <consortium name="RefSeq"/>
        </authorList>
    </citation>
    <scope>IDENTIFICATION</scope>
    <source>
        <strain evidence="18">Airmid</strain>
    </source>
</reference>
<dbReference type="PROSITE" id="PS00110">
    <property type="entry name" value="PYRUVATE_KINASE"/>
    <property type="match status" value="1"/>
</dbReference>
<dbReference type="UniPathway" id="UPA00109">
    <property type="reaction ID" value="UER00188"/>
</dbReference>
<dbReference type="InterPro" id="IPR015795">
    <property type="entry name" value="Pyrv_Knase_C"/>
</dbReference>
<keyword evidence="17" id="KW-1185">Reference proteome</keyword>
<dbReference type="SUPFAM" id="SSF50800">
    <property type="entry name" value="PK beta-barrel domain-like"/>
    <property type="match status" value="1"/>
</dbReference>
<keyword evidence="7" id="KW-0547">Nucleotide-binding</keyword>
<dbReference type="KEGG" id="dpte:113796769"/>
<dbReference type="InterPro" id="IPR018209">
    <property type="entry name" value="Pyrv_Knase_AS"/>
</dbReference>
<dbReference type="InterPro" id="IPR015806">
    <property type="entry name" value="Pyrv_Knase_insert_dom_sf"/>
</dbReference>
<dbReference type="GO" id="GO:0030955">
    <property type="term" value="F:potassium ion binding"/>
    <property type="evidence" value="ECO:0007669"/>
    <property type="project" value="InterPro"/>
</dbReference>
<dbReference type="FunFam" id="2.40.33.10:FF:000001">
    <property type="entry name" value="Pyruvate kinase"/>
    <property type="match status" value="1"/>
</dbReference>
<dbReference type="Pfam" id="PF02887">
    <property type="entry name" value="PK_C"/>
    <property type="match status" value="1"/>
</dbReference>
<dbReference type="Gene3D" id="3.40.1380.20">
    <property type="entry name" value="Pyruvate kinase, C-terminal domain"/>
    <property type="match status" value="1"/>
</dbReference>
<dbReference type="NCBIfam" id="TIGR01064">
    <property type="entry name" value="pyruv_kin"/>
    <property type="match status" value="1"/>
</dbReference>
<evidence type="ECO:0000256" key="5">
    <source>
        <dbReference type="ARBA" id="ARBA00022679"/>
    </source>
</evidence>
<dbReference type="PANTHER" id="PTHR11817">
    <property type="entry name" value="PYRUVATE KINASE"/>
    <property type="match status" value="1"/>
</dbReference>
<dbReference type="SUPFAM" id="SSF51621">
    <property type="entry name" value="Phosphoenolpyruvate/pyruvate domain"/>
    <property type="match status" value="1"/>
</dbReference>
<dbReference type="AlphaFoldDB" id="A0A6P6YDS4"/>
<name>A0A6P6YDS4_DERPT</name>
<keyword evidence="10 14" id="KW-0460">Magnesium</keyword>
<keyword evidence="9" id="KW-0067">ATP-binding</keyword>
<dbReference type="InterPro" id="IPR040442">
    <property type="entry name" value="Pyrv_kinase-like_dom_sf"/>
</dbReference>
<dbReference type="InterPro" id="IPR015813">
    <property type="entry name" value="Pyrv/PenolPyrv_kinase-like_dom"/>
</dbReference>
<evidence type="ECO:0000256" key="3">
    <source>
        <dbReference type="ARBA" id="ARBA00008663"/>
    </source>
</evidence>
<evidence type="ECO:0000256" key="13">
    <source>
        <dbReference type="ARBA" id="ARBA00048967"/>
    </source>
</evidence>
<dbReference type="EC" id="2.7.1.40" evidence="4 14"/>
<evidence type="ECO:0000313" key="17">
    <source>
        <dbReference type="Proteomes" id="UP000515146"/>
    </source>
</evidence>
<keyword evidence="8 14" id="KW-0418">Kinase</keyword>
<accession>A0A6P6YDS4</accession>
<evidence type="ECO:0000259" key="15">
    <source>
        <dbReference type="Pfam" id="PF00224"/>
    </source>
</evidence>
<evidence type="ECO:0000256" key="10">
    <source>
        <dbReference type="ARBA" id="ARBA00022842"/>
    </source>
</evidence>
<organism evidence="17 18">
    <name type="scientific">Dermatophagoides pteronyssinus</name>
    <name type="common">European house dust mite</name>
    <dbReference type="NCBI Taxonomy" id="6956"/>
    <lineage>
        <taxon>Eukaryota</taxon>
        <taxon>Metazoa</taxon>
        <taxon>Ecdysozoa</taxon>
        <taxon>Arthropoda</taxon>
        <taxon>Chelicerata</taxon>
        <taxon>Arachnida</taxon>
        <taxon>Acari</taxon>
        <taxon>Acariformes</taxon>
        <taxon>Sarcoptiformes</taxon>
        <taxon>Astigmata</taxon>
        <taxon>Psoroptidia</taxon>
        <taxon>Analgoidea</taxon>
        <taxon>Pyroglyphidae</taxon>
        <taxon>Dermatophagoidinae</taxon>
        <taxon>Dermatophagoides</taxon>
    </lineage>
</organism>
<dbReference type="OrthoDB" id="10255579at2759"/>
<comment type="pathway">
    <text evidence="2 14">Carbohydrate degradation; glycolysis; pyruvate from D-glyceraldehyde 3-phosphate: step 5/5.</text>
</comment>
<evidence type="ECO:0000256" key="4">
    <source>
        <dbReference type="ARBA" id="ARBA00012142"/>
    </source>
</evidence>